<dbReference type="InterPro" id="IPR025202">
    <property type="entry name" value="PLD-like_dom"/>
</dbReference>
<sequence>MTEAFELSQPLERSSWLETQLEPECLRHPGLSGVHQLSDGLDAFAARYLLMQKAERSLDIQYYIWQNDLSGRLLFSAVLEAARRGVKVRLLLDDNNTPGLDDTLAQLNRHPNIEVRLFNPFSFRTLRALGYLTDFARLN</sequence>
<dbReference type="Pfam" id="PF13091">
    <property type="entry name" value="PLDc_2"/>
    <property type="match status" value="1"/>
</dbReference>
<feature type="domain" description="Phospholipase D-like" evidence="1">
    <location>
        <begin position="51"/>
        <end position="106"/>
    </location>
</feature>
<dbReference type="EMBL" id="WKLC01002311">
    <property type="protein sequence ID" value="MSE19028.1"/>
    <property type="molecule type" value="Genomic_DNA"/>
</dbReference>
<comment type="caution">
    <text evidence="2">The sequence shown here is derived from an EMBL/GenBank/DDBJ whole genome shotgun (WGS) entry which is preliminary data.</text>
</comment>
<dbReference type="SUPFAM" id="SSF56024">
    <property type="entry name" value="Phospholipase D/nuclease"/>
    <property type="match status" value="1"/>
</dbReference>
<evidence type="ECO:0000259" key="1">
    <source>
        <dbReference type="Pfam" id="PF13091"/>
    </source>
</evidence>
<dbReference type="CDD" id="cd09111">
    <property type="entry name" value="PLDc_ymdC_like_1"/>
    <property type="match status" value="1"/>
</dbReference>
<reference evidence="2 3" key="1">
    <citation type="submission" date="2019-11" db="EMBL/GenBank/DDBJ databases">
        <title>Draft Genome Sequence of Plant Growth-Promoting Rhizosphere-Associated Bacteria.</title>
        <authorList>
            <person name="Vasilyev I.Y."/>
            <person name="Radchenko V."/>
            <person name="Ilnitskaya E.V."/>
        </authorList>
    </citation>
    <scope>NUCLEOTIDE SEQUENCE [LARGE SCALE GENOMIC DNA]</scope>
    <source>
        <strain evidence="2 3">VRA_MhP_f</strain>
    </source>
</reference>
<dbReference type="AlphaFoldDB" id="A0A7X2MTG9"/>
<dbReference type="PANTHER" id="PTHR21248">
    <property type="entry name" value="CARDIOLIPIN SYNTHASE"/>
    <property type="match status" value="1"/>
</dbReference>
<dbReference type="GO" id="GO:0032049">
    <property type="term" value="P:cardiolipin biosynthetic process"/>
    <property type="evidence" value="ECO:0007669"/>
    <property type="project" value="TreeGrafter"/>
</dbReference>
<evidence type="ECO:0000313" key="2">
    <source>
        <dbReference type="EMBL" id="MSE19028.1"/>
    </source>
</evidence>
<proteinExistence type="predicted"/>
<organism evidence="2 3">
    <name type="scientific">Enterobacter agglomerans</name>
    <name type="common">Erwinia herbicola</name>
    <name type="synonym">Pantoea agglomerans</name>
    <dbReference type="NCBI Taxonomy" id="549"/>
    <lineage>
        <taxon>Bacteria</taxon>
        <taxon>Pseudomonadati</taxon>
        <taxon>Pseudomonadota</taxon>
        <taxon>Gammaproteobacteria</taxon>
        <taxon>Enterobacterales</taxon>
        <taxon>Erwiniaceae</taxon>
        <taxon>Pantoea</taxon>
        <taxon>Pantoea agglomerans group</taxon>
    </lineage>
</organism>
<dbReference type="Gene3D" id="3.30.870.10">
    <property type="entry name" value="Endonuclease Chain A"/>
    <property type="match status" value="1"/>
</dbReference>
<name>A0A7X2MTG9_ENTAG</name>
<feature type="non-terminal residue" evidence="2">
    <location>
        <position position="139"/>
    </location>
</feature>
<dbReference type="PANTHER" id="PTHR21248:SF12">
    <property type="entry name" value="CARDIOLIPIN SYNTHASE C"/>
    <property type="match status" value="1"/>
</dbReference>
<protein>
    <submittedName>
        <fullName evidence="2">Phospholipase D family protein</fullName>
    </submittedName>
</protein>
<evidence type="ECO:0000313" key="3">
    <source>
        <dbReference type="Proteomes" id="UP000461948"/>
    </source>
</evidence>
<accession>A0A7X2MTG9</accession>
<gene>
    <name evidence="2" type="ORF">GKC49_29180</name>
</gene>
<dbReference type="Proteomes" id="UP000461948">
    <property type="component" value="Unassembled WGS sequence"/>
</dbReference>